<evidence type="ECO:0000256" key="1">
    <source>
        <dbReference type="SAM" id="SignalP"/>
    </source>
</evidence>
<dbReference type="InterPro" id="IPR050583">
    <property type="entry name" value="Mycobacterial_A85_antigen"/>
</dbReference>
<dbReference type="PANTHER" id="PTHR48098:SF1">
    <property type="entry name" value="DIACYLGLYCEROL ACYLTRANSFERASE_MYCOLYLTRANSFERASE AG85A"/>
    <property type="match status" value="1"/>
</dbReference>
<dbReference type="Gene3D" id="3.40.50.1820">
    <property type="entry name" value="alpha/beta hydrolase"/>
    <property type="match status" value="1"/>
</dbReference>
<dbReference type="PANTHER" id="PTHR48098">
    <property type="entry name" value="ENTEROCHELIN ESTERASE-RELATED"/>
    <property type="match status" value="1"/>
</dbReference>
<organism evidence="2 3">
    <name type="scientific">Gordonia amarae NBRC 15530</name>
    <dbReference type="NCBI Taxonomy" id="1075090"/>
    <lineage>
        <taxon>Bacteria</taxon>
        <taxon>Bacillati</taxon>
        <taxon>Actinomycetota</taxon>
        <taxon>Actinomycetes</taxon>
        <taxon>Mycobacteriales</taxon>
        <taxon>Gordoniaceae</taxon>
        <taxon>Gordonia</taxon>
    </lineage>
</organism>
<sequence>MTVLVSVAVMALLSAPGLAHADRHRVARITKLSDVGPLRTDLWVYSPSNHKKMKVNVLTPANATGPRSVVYMLDGADAGDDVSDWITKGRAGRFFADKNVTVVLPAGGKGTFYTNWRSRDPKLGKPQWETFLTEELPPLIDKKFNGTGRNAVVGLSMGGQAALALAARFPRLYTGVASLSGCPEVYQPANQAYVHTTVANVGGNAINMWGPPRSPAWKAHDPATRINALRGKYIYLSSGSGLAGPLDLLRKIEPDEGTRQSVTASASALELGAWRCSINFGIELRKARIPFTDGLRLVGTHYWGYWEQDLPRMWPTIARGL</sequence>
<dbReference type="eggNOG" id="COG0627">
    <property type="taxonomic scope" value="Bacteria"/>
</dbReference>
<dbReference type="STRING" id="1075090.GOAMR_20_02090"/>
<dbReference type="EMBL" id="BAED01000020">
    <property type="protein sequence ID" value="GAB04659.1"/>
    <property type="molecule type" value="Genomic_DNA"/>
</dbReference>
<proteinExistence type="predicted"/>
<feature type="chain" id="PRO_5003495184" evidence="1">
    <location>
        <begin position="22"/>
        <end position="321"/>
    </location>
</feature>
<dbReference type="Pfam" id="PF00756">
    <property type="entry name" value="Esterase"/>
    <property type="match status" value="1"/>
</dbReference>
<gene>
    <name evidence="2" type="ORF">GOAMR_20_02090</name>
</gene>
<keyword evidence="1" id="KW-0732">Signal</keyword>
<name>G7GM34_9ACTN</name>
<dbReference type="InterPro" id="IPR029058">
    <property type="entry name" value="AB_hydrolase_fold"/>
</dbReference>
<feature type="signal peptide" evidence="1">
    <location>
        <begin position="1"/>
        <end position="21"/>
    </location>
</feature>
<accession>G7GM34</accession>
<reference evidence="2 3" key="1">
    <citation type="submission" date="2011-11" db="EMBL/GenBank/DDBJ databases">
        <title>Whole genome shotgun sequence of Gordonia amarae NBRC 15530.</title>
        <authorList>
            <person name="Takarada H."/>
            <person name="Hosoyama A."/>
            <person name="Tsuchikane K."/>
            <person name="Katsumata H."/>
            <person name="Yamazaki S."/>
            <person name="Fujita N."/>
        </authorList>
    </citation>
    <scope>NUCLEOTIDE SEQUENCE [LARGE SCALE GENOMIC DNA]</scope>
    <source>
        <strain evidence="2 3">NBRC 15530</strain>
    </source>
</reference>
<dbReference type="InterPro" id="IPR000801">
    <property type="entry name" value="Esterase-like"/>
</dbReference>
<evidence type="ECO:0000313" key="3">
    <source>
        <dbReference type="Proteomes" id="UP000006023"/>
    </source>
</evidence>
<dbReference type="GO" id="GO:0016747">
    <property type="term" value="F:acyltransferase activity, transferring groups other than amino-acyl groups"/>
    <property type="evidence" value="ECO:0007669"/>
    <property type="project" value="TreeGrafter"/>
</dbReference>
<evidence type="ECO:0000313" key="2">
    <source>
        <dbReference type="EMBL" id="GAB04659.1"/>
    </source>
</evidence>
<protein>
    <submittedName>
        <fullName evidence="2">Putative mycolyltransferase</fullName>
    </submittedName>
</protein>
<dbReference type="SUPFAM" id="SSF53474">
    <property type="entry name" value="alpha/beta-Hydrolases"/>
    <property type="match status" value="1"/>
</dbReference>
<keyword evidence="2" id="KW-0808">Transferase</keyword>
<dbReference type="Proteomes" id="UP000006023">
    <property type="component" value="Unassembled WGS sequence"/>
</dbReference>
<keyword evidence="3" id="KW-1185">Reference proteome</keyword>
<dbReference type="AlphaFoldDB" id="G7GM34"/>
<comment type="caution">
    <text evidence="2">The sequence shown here is derived from an EMBL/GenBank/DDBJ whole genome shotgun (WGS) entry which is preliminary data.</text>
</comment>